<evidence type="ECO:0000256" key="6">
    <source>
        <dbReference type="NCBIfam" id="TIGR00152"/>
    </source>
</evidence>
<reference evidence="7" key="2">
    <citation type="submission" date="2021-04" db="EMBL/GenBank/DDBJ databases">
        <authorList>
            <person name="Gilroy R."/>
        </authorList>
    </citation>
    <scope>NUCLEOTIDE SEQUENCE</scope>
    <source>
        <strain evidence="7">9264</strain>
    </source>
</reference>
<dbReference type="GO" id="GO:0015937">
    <property type="term" value="P:coenzyme A biosynthetic process"/>
    <property type="evidence" value="ECO:0007669"/>
    <property type="project" value="UniProtKB-UniRule"/>
</dbReference>
<dbReference type="GO" id="GO:0005737">
    <property type="term" value="C:cytoplasm"/>
    <property type="evidence" value="ECO:0007669"/>
    <property type="project" value="UniProtKB-SubCell"/>
</dbReference>
<sequence>MLKIGLTGGIGSGKTQVTNQLQALGATIVDTDVIAHRLTHPQGAAIEAIRTQFGAEFIQADGSMNRALMRSVVFNQPQQRQRLEAILHPLIRQAAQSAIISAQGLYTVVVVPLLAEHPEWVRWVDRVCVVDCDAATQLKRVQQRTGLSLEQAQQMVQAQASRAQRLALADDIILNDGATDVATLQARVLRQHQHWLTLRP</sequence>
<dbReference type="PANTHER" id="PTHR10695:SF46">
    <property type="entry name" value="BIFUNCTIONAL COENZYME A SYNTHASE-RELATED"/>
    <property type="match status" value="1"/>
</dbReference>
<evidence type="ECO:0000256" key="1">
    <source>
        <dbReference type="ARBA" id="ARBA00009018"/>
    </source>
</evidence>
<dbReference type="InterPro" id="IPR027417">
    <property type="entry name" value="P-loop_NTPase"/>
</dbReference>
<comment type="catalytic activity">
    <reaction evidence="5">
        <text>3'-dephospho-CoA + ATP = ADP + CoA + H(+)</text>
        <dbReference type="Rhea" id="RHEA:18245"/>
        <dbReference type="ChEBI" id="CHEBI:15378"/>
        <dbReference type="ChEBI" id="CHEBI:30616"/>
        <dbReference type="ChEBI" id="CHEBI:57287"/>
        <dbReference type="ChEBI" id="CHEBI:57328"/>
        <dbReference type="ChEBI" id="CHEBI:456216"/>
        <dbReference type="EC" id="2.7.1.24"/>
    </reaction>
</comment>
<comment type="function">
    <text evidence="5">Catalyzes the phosphorylation of the 3'-hydroxyl group of dephosphocoenzyme A to form coenzyme A.</text>
</comment>
<dbReference type="SUPFAM" id="SSF52540">
    <property type="entry name" value="P-loop containing nucleoside triphosphate hydrolases"/>
    <property type="match status" value="1"/>
</dbReference>
<proteinExistence type="inferred from homology"/>
<comment type="caution">
    <text evidence="7">The sequence shown here is derived from an EMBL/GenBank/DDBJ whole genome shotgun (WGS) entry which is preliminary data.</text>
</comment>
<comment type="similarity">
    <text evidence="1 5">Belongs to the CoaE family.</text>
</comment>
<evidence type="ECO:0000313" key="8">
    <source>
        <dbReference type="Proteomes" id="UP000823889"/>
    </source>
</evidence>
<evidence type="ECO:0000256" key="4">
    <source>
        <dbReference type="ARBA" id="ARBA00022993"/>
    </source>
</evidence>
<dbReference type="Pfam" id="PF01121">
    <property type="entry name" value="CoaE"/>
    <property type="match status" value="1"/>
</dbReference>
<evidence type="ECO:0000313" key="7">
    <source>
        <dbReference type="EMBL" id="HJD45081.1"/>
    </source>
</evidence>
<keyword evidence="5 7" id="KW-0808">Transferase</keyword>
<dbReference type="AlphaFoldDB" id="A0A9D2RLT2"/>
<keyword evidence="5" id="KW-0963">Cytoplasm</keyword>
<evidence type="ECO:0000256" key="2">
    <source>
        <dbReference type="ARBA" id="ARBA00022741"/>
    </source>
</evidence>
<organism evidence="7 8">
    <name type="scientific">Candidatus Paenalcaligenes intestinipullorum</name>
    <dbReference type="NCBI Taxonomy" id="2838718"/>
    <lineage>
        <taxon>Bacteria</taxon>
        <taxon>Pseudomonadati</taxon>
        <taxon>Pseudomonadota</taxon>
        <taxon>Betaproteobacteria</taxon>
        <taxon>Burkholderiales</taxon>
        <taxon>Alcaligenaceae</taxon>
        <taxon>Paenalcaligenes</taxon>
    </lineage>
</organism>
<dbReference type="GO" id="GO:0004140">
    <property type="term" value="F:dephospho-CoA kinase activity"/>
    <property type="evidence" value="ECO:0007669"/>
    <property type="project" value="UniProtKB-UniRule"/>
</dbReference>
<dbReference type="NCBIfam" id="TIGR00152">
    <property type="entry name" value="dephospho-CoA kinase"/>
    <property type="match status" value="1"/>
</dbReference>
<evidence type="ECO:0000256" key="3">
    <source>
        <dbReference type="ARBA" id="ARBA00022840"/>
    </source>
</evidence>
<keyword evidence="5 7" id="KW-0418">Kinase</keyword>
<keyword evidence="2 5" id="KW-0547">Nucleotide-binding</keyword>
<evidence type="ECO:0000256" key="5">
    <source>
        <dbReference type="HAMAP-Rule" id="MF_00376"/>
    </source>
</evidence>
<dbReference type="PANTHER" id="PTHR10695">
    <property type="entry name" value="DEPHOSPHO-COA KINASE-RELATED"/>
    <property type="match status" value="1"/>
</dbReference>
<comment type="subcellular location">
    <subcellularLocation>
        <location evidence="5">Cytoplasm</location>
    </subcellularLocation>
</comment>
<comment type="pathway">
    <text evidence="5">Cofactor biosynthesis; coenzyme A biosynthesis; CoA from (R)-pantothenate: step 5/5.</text>
</comment>
<accession>A0A9D2RLT2</accession>
<protein>
    <recommendedName>
        <fullName evidence="5 6">Dephospho-CoA kinase</fullName>
        <ecNumber evidence="5 6">2.7.1.24</ecNumber>
    </recommendedName>
    <alternativeName>
        <fullName evidence="5">Dephosphocoenzyme A kinase</fullName>
    </alternativeName>
</protein>
<reference evidence="7" key="1">
    <citation type="journal article" date="2021" name="PeerJ">
        <title>Extensive microbial diversity within the chicken gut microbiome revealed by metagenomics and culture.</title>
        <authorList>
            <person name="Gilroy R."/>
            <person name="Ravi A."/>
            <person name="Getino M."/>
            <person name="Pursley I."/>
            <person name="Horton D.L."/>
            <person name="Alikhan N.F."/>
            <person name="Baker D."/>
            <person name="Gharbi K."/>
            <person name="Hall N."/>
            <person name="Watson M."/>
            <person name="Adriaenssens E.M."/>
            <person name="Foster-Nyarko E."/>
            <person name="Jarju S."/>
            <person name="Secka A."/>
            <person name="Antonio M."/>
            <person name="Oren A."/>
            <person name="Chaudhuri R.R."/>
            <person name="La Ragione R."/>
            <person name="Hildebrand F."/>
            <person name="Pallen M.J."/>
        </authorList>
    </citation>
    <scope>NUCLEOTIDE SEQUENCE</scope>
    <source>
        <strain evidence="7">9264</strain>
    </source>
</reference>
<dbReference type="Proteomes" id="UP000823889">
    <property type="component" value="Unassembled WGS sequence"/>
</dbReference>
<dbReference type="GO" id="GO:0005524">
    <property type="term" value="F:ATP binding"/>
    <property type="evidence" value="ECO:0007669"/>
    <property type="project" value="UniProtKB-UniRule"/>
</dbReference>
<gene>
    <name evidence="5 7" type="primary">coaE</name>
    <name evidence="7" type="ORF">H9906_08675</name>
</gene>
<keyword evidence="3 5" id="KW-0067">ATP-binding</keyword>
<dbReference type="EMBL" id="DWUQ01000181">
    <property type="protein sequence ID" value="HJD45081.1"/>
    <property type="molecule type" value="Genomic_DNA"/>
</dbReference>
<keyword evidence="4 5" id="KW-0173">Coenzyme A biosynthesis</keyword>
<dbReference type="CDD" id="cd02022">
    <property type="entry name" value="DPCK"/>
    <property type="match status" value="1"/>
</dbReference>
<dbReference type="HAMAP" id="MF_00376">
    <property type="entry name" value="Dephospho_CoA_kinase"/>
    <property type="match status" value="1"/>
</dbReference>
<dbReference type="InterPro" id="IPR001977">
    <property type="entry name" value="Depp_CoAkinase"/>
</dbReference>
<dbReference type="PROSITE" id="PS51219">
    <property type="entry name" value="DPCK"/>
    <property type="match status" value="1"/>
</dbReference>
<feature type="binding site" evidence="5">
    <location>
        <begin position="11"/>
        <end position="16"/>
    </location>
    <ligand>
        <name>ATP</name>
        <dbReference type="ChEBI" id="CHEBI:30616"/>
    </ligand>
</feature>
<name>A0A9D2RLT2_9BURK</name>
<dbReference type="EC" id="2.7.1.24" evidence="5 6"/>
<dbReference type="Gene3D" id="3.40.50.300">
    <property type="entry name" value="P-loop containing nucleotide triphosphate hydrolases"/>
    <property type="match status" value="1"/>
</dbReference>